<dbReference type="InterPro" id="IPR005334">
    <property type="entry name" value="Tctex-1-like"/>
</dbReference>
<evidence type="ECO:0000256" key="2">
    <source>
        <dbReference type="SAM" id="MobiDB-lite"/>
    </source>
</evidence>
<dbReference type="Proteomes" id="UP001652624">
    <property type="component" value="Chromosome 13"/>
</dbReference>
<dbReference type="InterPro" id="IPR038586">
    <property type="entry name" value="Tctex-1-like_sf"/>
</dbReference>
<comment type="similarity">
    <text evidence="1">Belongs to the dynein light chain Tctex-type family.</text>
</comment>
<accession>A0ABM3YMC7</accession>
<evidence type="ECO:0000256" key="1">
    <source>
        <dbReference type="ARBA" id="ARBA00005361"/>
    </source>
</evidence>
<name>A0ABM3YMC7_ERIEU</name>
<feature type="compositionally biased region" description="Basic and acidic residues" evidence="2">
    <location>
        <begin position="8"/>
        <end position="18"/>
    </location>
</feature>
<keyword evidence="3" id="KW-1185">Reference proteome</keyword>
<gene>
    <name evidence="4" type="primary">LOC132542921</name>
</gene>
<dbReference type="RefSeq" id="XP_060062215.1">
    <property type="nucleotide sequence ID" value="XM_060206232.1"/>
</dbReference>
<evidence type="ECO:0000313" key="4">
    <source>
        <dbReference type="RefSeq" id="XP_060062215.1"/>
    </source>
</evidence>
<dbReference type="GeneID" id="132542921"/>
<reference evidence="4" key="1">
    <citation type="submission" date="2025-08" db="UniProtKB">
        <authorList>
            <consortium name="RefSeq"/>
        </authorList>
    </citation>
    <scope>IDENTIFICATION</scope>
</reference>
<sequence length="223" mass="24251">MSKKSRRAKDAVSQEATDKGVTFTSPSSWVSGRKAVGQVSSVPSSGAPSRRGTSRTSERPNTEAAAFSLQGLLAARRLTRELKNRTTSRTPLRLQPSQPRPISTIQEQALLWSAQPKVKFPHLQAEELMQAHLPSRLAGVAYHPAQCAHLAVVLSAEIRDLVKAVTPPRYRLVCSVSIGSKGQDDVMVSSQSLWDPHADSFAASHYVSPTLFCVALVHAIYLE</sequence>
<feature type="region of interest" description="Disordered" evidence="2">
    <location>
        <begin position="1"/>
        <end position="63"/>
    </location>
</feature>
<dbReference type="CDD" id="cd21451">
    <property type="entry name" value="DLC-like_TCTEX1D"/>
    <property type="match status" value="1"/>
</dbReference>
<proteinExistence type="inferred from homology"/>
<dbReference type="Gene3D" id="3.30.1140.40">
    <property type="entry name" value="Tctex-1"/>
    <property type="match status" value="1"/>
</dbReference>
<dbReference type="Pfam" id="PF03645">
    <property type="entry name" value="Tctex-1"/>
    <property type="match status" value="1"/>
</dbReference>
<organism evidence="3 4">
    <name type="scientific">Erinaceus europaeus</name>
    <name type="common">Western European hedgehog</name>
    <dbReference type="NCBI Taxonomy" id="9365"/>
    <lineage>
        <taxon>Eukaryota</taxon>
        <taxon>Metazoa</taxon>
        <taxon>Chordata</taxon>
        <taxon>Craniata</taxon>
        <taxon>Vertebrata</taxon>
        <taxon>Euteleostomi</taxon>
        <taxon>Mammalia</taxon>
        <taxon>Eutheria</taxon>
        <taxon>Laurasiatheria</taxon>
        <taxon>Eulipotyphla</taxon>
        <taxon>Erinaceidae</taxon>
        <taxon>Erinaceinae</taxon>
        <taxon>Erinaceus</taxon>
    </lineage>
</organism>
<dbReference type="PANTHER" id="PTHR21255:SF61">
    <property type="entry name" value="TCTEX1 DOMAIN CONTAINING 1"/>
    <property type="match status" value="1"/>
</dbReference>
<dbReference type="PANTHER" id="PTHR21255">
    <property type="entry name" value="T-COMPLEX-ASSOCIATED-TESTIS-EXPRESSED 1/ DYNEIN LIGHT CHAIN"/>
    <property type="match status" value="1"/>
</dbReference>
<protein>
    <submittedName>
        <fullName evidence="4">Dynein light chain Tctex-type 5-like</fullName>
    </submittedName>
</protein>
<evidence type="ECO:0000313" key="3">
    <source>
        <dbReference type="Proteomes" id="UP001652624"/>
    </source>
</evidence>
<feature type="compositionally biased region" description="Polar residues" evidence="2">
    <location>
        <begin position="38"/>
        <end position="47"/>
    </location>
</feature>